<dbReference type="Proteomes" id="UP000631114">
    <property type="component" value="Unassembled WGS sequence"/>
</dbReference>
<evidence type="ECO:0000256" key="4">
    <source>
        <dbReference type="RuleBase" id="RU003718"/>
    </source>
</evidence>
<keyword evidence="8" id="KW-1185">Reference proteome</keyword>
<keyword evidence="2 4" id="KW-0328">Glycosyltransferase</keyword>
<dbReference type="FunFam" id="3.40.50.2000:FF:000019">
    <property type="entry name" value="Glycosyltransferase"/>
    <property type="match status" value="1"/>
</dbReference>
<dbReference type="PANTHER" id="PTHR11926">
    <property type="entry name" value="GLUCOSYL/GLUCURONOSYL TRANSFERASES"/>
    <property type="match status" value="1"/>
</dbReference>
<dbReference type="EC" id="2.4.1.-" evidence="5"/>
<evidence type="ECO:0000256" key="3">
    <source>
        <dbReference type="ARBA" id="ARBA00022679"/>
    </source>
</evidence>
<dbReference type="AlphaFoldDB" id="A0A835IPX9"/>
<evidence type="ECO:0000259" key="6">
    <source>
        <dbReference type="Pfam" id="PF26168"/>
    </source>
</evidence>
<name>A0A835IPX9_9MAGN</name>
<dbReference type="PROSITE" id="PS00375">
    <property type="entry name" value="UDPGT"/>
    <property type="match status" value="1"/>
</dbReference>
<dbReference type="FunFam" id="3.40.50.2000:FF:000101">
    <property type="entry name" value="Glycosyltransferase"/>
    <property type="match status" value="1"/>
</dbReference>
<dbReference type="PANTHER" id="PTHR11926:SF986">
    <property type="entry name" value="UDP-GLYCOSYLTRANSFERASE 84A1"/>
    <property type="match status" value="1"/>
</dbReference>
<comment type="similarity">
    <text evidence="1 4">Belongs to the UDP-glycosyltransferase family.</text>
</comment>
<dbReference type="InterPro" id="IPR035595">
    <property type="entry name" value="UDP_glycos_trans_CS"/>
</dbReference>
<evidence type="ECO:0000313" key="8">
    <source>
        <dbReference type="Proteomes" id="UP000631114"/>
    </source>
</evidence>
<dbReference type="GO" id="GO:0080043">
    <property type="term" value="F:quercetin 3-O-glucosyltransferase activity"/>
    <property type="evidence" value="ECO:0007669"/>
    <property type="project" value="TreeGrafter"/>
</dbReference>
<dbReference type="Gene3D" id="3.40.50.2000">
    <property type="entry name" value="Glycogen Phosphorylase B"/>
    <property type="match status" value="2"/>
</dbReference>
<dbReference type="EMBL" id="JADFTS010000002">
    <property type="protein sequence ID" value="KAF9621976.1"/>
    <property type="molecule type" value="Genomic_DNA"/>
</dbReference>
<reference evidence="7 8" key="1">
    <citation type="submission" date="2020-10" db="EMBL/GenBank/DDBJ databases">
        <title>The Coptis chinensis genome and diversification of protoberbering-type alkaloids.</title>
        <authorList>
            <person name="Wang B."/>
            <person name="Shu S."/>
            <person name="Song C."/>
            <person name="Liu Y."/>
        </authorList>
    </citation>
    <scope>NUCLEOTIDE SEQUENCE [LARGE SCALE GENOMIC DNA]</scope>
    <source>
        <strain evidence="7">HL-2020</strain>
        <tissue evidence="7">Leaf</tissue>
    </source>
</reference>
<accession>A0A835IPX9</accession>
<dbReference type="CDD" id="cd03784">
    <property type="entry name" value="GT1_Gtf-like"/>
    <property type="match status" value="1"/>
</dbReference>
<protein>
    <recommendedName>
        <fullName evidence="5">Glycosyltransferase</fullName>
        <ecNumber evidence="5">2.4.1.-</ecNumber>
    </recommendedName>
</protein>
<dbReference type="Pfam" id="PF00201">
    <property type="entry name" value="UDPGT"/>
    <property type="match status" value="1"/>
</dbReference>
<proteinExistence type="inferred from homology"/>
<dbReference type="GO" id="GO:0080044">
    <property type="term" value="F:quercetin 7-O-glucosyltransferase activity"/>
    <property type="evidence" value="ECO:0007669"/>
    <property type="project" value="TreeGrafter"/>
</dbReference>
<feature type="domain" description="Glycosyltransferase N-terminal" evidence="6">
    <location>
        <begin position="9"/>
        <end position="191"/>
    </location>
</feature>
<dbReference type="Pfam" id="PF26168">
    <property type="entry name" value="Glyco_transf_N"/>
    <property type="match status" value="1"/>
</dbReference>
<dbReference type="OrthoDB" id="5835829at2759"/>
<evidence type="ECO:0000313" key="7">
    <source>
        <dbReference type="EMBL" id="KAF9621976.1"/>
    </source>
</evidence>
<evidence type="ECO:0000256" key="2">
    <source>
        <dbReference type="ARBA" id="ARBA00022676"/>
    </source>
</evidence>
<sequence>MGSETVHHVLMVSFPGQGHVNPLLRLAKRLASKGLYITFSTPKNIGHMIQNSTNNTNTDTAIKIGEGQLRFEHFSDGWSDDDPKRFDLDALMHQLETAGRDSFVQLLNKQAELGRPVSCVINNPFVPWASDVATDMGIPCAVIWVQSCSVYSAYYHYFHNLAPFPTVEQPDSSLDLPGLPTLVSDEIPSFLHPLDPYKTLKDAILGQFKNLSKSFCVLVDSFEELEREAIEPMLNLSPIRPVGPLFKYTEDEDKSNTIRGDMWSATDECIEWLNSKPPSSVVYVSFGSIVFLEKNQMEEMARGLLNSGLPFLWVVKPPPTEYSEDAGRVPDGFIEEAEGKGLVVQWCPQDKVLAHPSLACFVTHCGWNSSMETLSSGVPIIAAPQWGDQVTNAKFLVEVYGVGVRLGRSKDHLKGLTREQVEKCVVEVTSGPKAQEIKANALKWKKKAEEAVAKGGSSDRNLQAFVDDIRRMASK</sequence>
<dbReference type="InterPro" id="IPR002213">
    <property type="entry name" value="UDP_glucos_trans"/>
</dbReference>
<organism evidence="7 8">
    <name type="scientific">Coptis chinensis</name>
    <dbReference type="NCBI Taxonomy" id="261450"/>
    <lineage>
        <taxon>Eukaryota</taxon>
        <taxon>Viridiplantae</taxon>
        <taxon>Streptophyta</taxon>
        <taxon>Embryophyta</taxon>
        <taxon>Tracheophyta</taxon>
        <taxon>Spermatophyta</taxon>
        <taxon>Magnoliopsida</taxon>
        <taxon>Ranunculales</taxon>
        <taxon>Ranunculaceae</taxon>
        <taxon>Coptidoideae</taxon>
        <taxon>Coptis</taxon>
    </lineage>
</organism>
<dbReference type="InterPro" id="IPR058980">
    <property type="entry name" value="Glyco_transf_N"/>
</dbReference>
<comment type="caution">
    <text evidence="7">The sequence shown here is derived from an EMBL/GenBank/DDBJ whole genome shotgun (WGS) entry which is preliminary data.</text>
</comment>
<gene>
    <name evidence="7" type="ORF">IFM89_029196</name>
</gene>
<evidence type="ECO:0000256" key="1">
    <source>
        <dbReference type="ARBA" id="ARBA00009995"/>
    </source>
</evidence>
<dbReference type="SUPFAM" id="SSF53756">
    <property type="entry name" value="UDP-Glycosyltransferase/glycogen phosphorylase"/>
    <property type="match status" value="1"/>
</dbReference>
<evidence type="ECO:0000256" key="5">
    <source>
        <dbReference type="RuleBase" id="RU362057"/>
    </source>
</evidence>
<keyword evidence="3 4" id="KW-0808">Transferase</keyword>